<dbReference type="GO" id="GO:0005829">
    <property type="term" value="C:cytosol"/>
    <property type="evidence" value="ECO:0007669"/>
    <property type="project" value="TreeGrafter"/>
</dbReference>
<feature type="domain" description="FAD-binding PCMH-type" evidence="17">
    <location>
        <begin position="33"/>
        <end position="198"/>
    </location>
</feature>
<dbReference type="PANTHER" id="PTHR21071:SF4">
    <property type="entry name" value="UDP-N-ACETYLENOLPYRUVOYLGLUCOSAMINE REDUCTASE"/>
    <property type="match status" value="1"/>
</dbReference>
<evidence type="ECO:0000256" key="1">
    <source>
        <dbReference type="ARBA" id="ARBA00001974"/>
    </source>
</evidence>
<reference evidence="18 19" key="1">
    <citation type="submission" date="2017-03" db="EMBL/GenBank/DDBJ databases">
        <title>Genome sequence of Clostridium oryzae DSM 28571.</title>
        <authorList>
            <person name="Poehlein A."/>
            <person name="Daniel R."/>
        </authorList>
    </citation>
    <scope>NUCLEOTIDE SEQUENCE [LARGE SCALE GENOMIC DNA]</scope>
    <source>
        <strain evidence="18 19">DSM 28571</strain>
    </source>
</reference>
<evidence type="ECO:0000259" key="17">
    <source>
        <dbReference type="PROSITE" id="PS51387"/>
    </source>
</evidence>
<dbReference type="NCBIfam" id="NF010480">
    <property type="entry name" value="PRK13905.1"/>
    <property type="match status" value="1"/>
</dbReference>
<evidence type="ECO:0000256" key="14">
    <source>
        <dbReference type="ARBA" id="ARBA00023316"/>
    </source>
</evidence>
<feature type="active site" evidence="16">
    <location>
        <position position="177"/>
    </location>
</feature>
<dbReference type="Pfam" id="PF01565">
    <property type="entry name" value="FAD_binding_4"/>
    <property type="match status" value="1"/>
</dbReference>
<evidence type="ECO:0000256" key="13">
    <source>
        <dbReference type="ARBA" id="ARBA00023306"/>
    </source>
</evidence>
<keyword evidence="11 16" id="KW-0573">Peptidoglycan synthesis</keyword>
<dbReference type="GO" id="GO:0009252">
    <property type="term" value="P:peptidoglycan biosynthetic process"/>
    <property type="evidence" value="ECO:0007669"/>
    <property type="project" value="UniProtKB-UniRule"/>
</dbReference>
<protein>
    <recommendedName>
        <fullName evidence="16">UDP-N-acetylenolpyruvoylglucosamine reductase</fullName>
        <ecNumber evidence="16">1.3.1.98</ecNumber>
    </recommendedName>
    <alternativeName>
        <fullName evidence="16">UDP-N-acetylmuramate dehydrogenase</fullName>
    </alternativeName>
</protein>
<evidence type="ECO:0000256" key="9">
    <source>
        <dbReference type="ARBA" id="ARBA00022857"/>
    </source>
</evidence>
<evidence type="ECO:0000256" key="7">
    <source>
        <dbReference type="ARBA" id="ARBA00022630"/>
    </source>
</evidence>
<comment type="pathway">
    <text evidence="4 16">Cell wall biogenesis; peptidoglycan biosynthesis.</text>
</comment>
<proteinExistence type="inferred from homology"/>
<keyword evidence="14 16" id="KW-0961">Cell wall biogenesis/degradation</keyword>
<comment type="similarity">
    <text evidence="16">Belongs to the MurB family.</text>
</comment>
<dbReference type="SUPFAM" id="SSF56194">
    <property type="entry name" value="Uridine diphospho-N-Acetylenolpyruvylglucosamine reductase, MurB, C-terminal domain"/>
    <property type="match status" value="1"/>
</dbReference>
<dbReference type="STRING" id="1450648.CLORY_01160"/>
<dbReference type="GO" id="GO:0071949">
    <property type="term" value="F:FAD binding"/>
    <property type="evidence" value="ECO:0007669"/>
    <property type="project" value="InterPro"/>
</dbReference>
<dbReference type="NCBIfam" id="TIGR00179">
    <property type="entry name" value="murB"/>
    <property type="match status" value="1"/>
</dbReference>
<evidence type="ECO:0000256" key="2">
    <source>
        <dbReference type="ARBA" id="ARBA00003921"/>
    </source>
</evidence>
<keyword evidence="7 16" id="KW-0285">Flavoprotein</keyword>
<evidence type="ECO:0000256" key="12">
    <source>
        <dbReference type="ARBA" id="ARBA00023002"/>
    </source>
</evidence>
<evidence type="ECO:0000256" key="15">
    <source>
        <dbReference type="ARBA" id="ARBA00048914"/>
    </source>
</evidence>
<dbReference type="GO" id="GO:0008762">
    <property type="term" value="F:UDP-N-acetylmuramate dehydrogenase activity"/>
    <property type="evidence" value="ECO:0007669"/>
    <property type="project" value="UniProtKB-UniRule"/>
</dbReference>
<dbReference type="InterPro" id="IPR016167">
    <property type="entry name" value="FAD-bd_PCMH_sub1"/>
</dbReference>
<evidence type="ECO:0000256" key="5">
    <source>
        <dbReference type="ARBA" id="ARBA00022490"/>
    </source>
</evidence>
<evidence type="ECO:0000256" key="3">
    <source>
        <dbReference type="ARBA" id="ARBA00004496"/>
    </source>
</evidence>
<dbReference type="GO" id="GO:0051301">
    <property type="term" value="P:cell division"/>
    <property type="evidence" value="ECO:0007669"/>
    <property type="project" value="UniProtKB-KW"/>
</dbReference>
<dbReference type="Pfam" id="PF02873">
    <property type="entry name" value="MurB_C"/>
    <property type="match status" value="1"/>
</dbReference>
<accession>A0A1V4IYU7</accession>
<dbReference type="InterPro" id="IPR006094">
    <property type="entry name" value="Oxid_FAD_bind_N"/>
</dbReference>
<dbReference type="RefSeq" id="WP_079421636.1">
    <property type="nucleotide sequence ID" value="NZ_MZGV01000001.1"/>
</dbReference>
<keyword evidence="6 16" id="KW-0132">Cell division</keyword>
<dbReference type="Gene3D" id="3.30.43.10">
    <property type="entry name" value="Uridine Diphospho-n-acetylenolpyruvylglucosamine Reductase, domain 2"/>
    <property type="match status" value="1"/>
</dbReference>
<dbReference type="EMBL" id="MZGV01000001">
    <property type="protein sequence ID" value="OPJ65116.1"/>
    <property type="molecule type" value="Genomic_DNA"/>
</dbReference>
<evidence type="ECO:0000256" key="6">
    <source>
        <dbReference type="ARBA" id="ARBA00022618"/>
    </source>
</evidence>
<evidence type="ECO:0000256" key="16">
    <source>
        <dbReference type="HAMAP-Rule" id="MF_00037"/>
    </source>
</evidence>
<evidence type="ECO:0000313" key="18">
    <source>
        <dbReference type="EMBL" id="OPJ65116.1"/>
    </source>
</evidence>
<dbReference type="GO" id="GO:0071555">
    <property type="term" value="P:cell wall organization"/>
    <property type="evidence" value="ECO:0007669"/>
    <property type="project" value="UniProtKB-KW"/>
</dbReference>
<keyword evidence="19" id="KW-1185">Reference proteome</keyword>
<dbReference type="InterPro" id="IPR016166">
    <property type="entry name" value="FAD-bd_PCMH"/>
</dbReference>
<evidence type="ECO:0000256" key="10">
    <source>
        <dbReference type="ARBA" id="ARBA00022960"/>
    </source>
</evidence>
<dbReference type="Proteomes" id="UP000190080">
    <property type="component" value="Unassembled WGS sequence"/>
</dbReference>
<dbReference type="InterPro" id="IPR016169">
    <property type="entry name" value="FAD-bd_PCMH_sub2"/>
</dbReference>
<comment type="subcellular location">
    <subcellularLocation>
        <location evidence="3 16">Cytoplasm</location>
    </subcellularLocation>
</comment>
<evidence type="ECO:0000256" key="11">
    <source>
        <dbReference type="ARBA" id="ARBA00022984"/>
    </source>
</evidence>
<dbReference type="GO" id="GO:0008360">
    <property type="term" value="P:regulation of cell shape"/>
    <property type="evidence" value="ECO:0007669"/>
    <property type="project" value="UniProtKB-KW"/>
</dbReference>
<name>A0A1V4IYU7_9CLOT</name>
<evidence type="ECO:0000256" key="8">
    <source>
        <dbReference type="ARBA" id="ARBA00022827"/>
    </source>
</evidence>
<dbReference type="Gene3D" id="3.90.78.10">
    <property type="entry name" value="UDP-N-acetylenolpyruvoylglucosamine reductase, C-terminal domain"/>
    <property type="match status" value="1"/>
</dbReference>
<dbReference type="UniPathway" id="UPA00219"/>
<keyword evidence="9 16" id="KW-0521">NADP</keyword>
<dbReference type="HAMAP" id="MF_00037">
    <property type="entry name" value="MurB"/>
    <property type="match status" value="1"/>
</dbReference>
<organism evidence="18 19">
    <name type="scientific">Clostridium oryzae</name>
    <dbReference type="NCBI Taxonomy" id="1450648"/>
    <lineage>
        <taxon>Bacteria</taxon>
        <taxon>Bacillati</taxon>
        <taxon>Bacillota</taxon>
        <taxon>Clostridia</taxon>
        <taxon>Eubacteriales</taxon>
        <taxon>Clostridiaceae</taxon>
        <taxon>Clostridium</taxon>
    </lineage>
</organism>
<dbReference type="Gene3D" id="3.30.465.10">
    <property type="match status" value="1"/>
</dbReference>
<dbReference type="InterPro" id="IPR036318">
    <property type="entry name" value="FAD-bd_PCMH-like_sf"/>
</dbReference>
<dbReference type="InterPro" id="IPR011601">
    <property type="entry name" value="MurB_C"/>
</dbReference>
<keyword evidence="5 16" id="KW-0963">Cytoplasm</keyword>
<dbReference type="AlphaFoldDB" id="A0A1V4IYU7"/>
<dbReference type="EC" id="1.3.1.98" evidence="16"/>
<keyword evidence="10 16" id="KW-0133">Cell shape</keyword>
<dbReference type="InterPro" id="IPR003170">
    <property type="entry name" value="MurB"/>
</dbReference>
<comment type="cofactor">
    <cofactor evidence="1 16">
        <name>FAD</name>
        <dbReference type="ChEBI" id="CHEBI:57692"/>
    </cofactor>
</comment>
<dbReference type="InterPro" id="IPR036635">
    <property type="entry name" value="MurB_C_sf"/>
</dbReference>
<keyword evidence="12 16" id="KW-0560">Oxidoreductase</keyword>
<keyword evidence="8 16" id="KW-0274">FAD</keyword>
<dbReference type="PROSITE" id="PS51387">
    <property type="entry name" value="FAD_PCMH"/>
    <property type="match status" value="1"/>
</dbReference>
<dbReference type="OrthoDB" id="9804753at2"/>
<comment type="caution">
    <text evidence="18">The sequence shown here is derived from an EMBL/GenBank/DDBJ whole genome shotgun (WGS) entry which is preliminary data.</text>
</comment>
<sequence>MNVFLKFIPDIVSLAGKDNVFVDEKMSNHTSFKVGGPVDILVTPESKEIVRELINFFKEKKIPFYVMGNGSNMLVKDGGIRGAIIKLVKLNNITLEKNKVIAESGALLSDVSDFAMNSNLTGFEFACGIPGCVGGAVAMNAGAYIGEIRDIIESALVVDTEGSCRRIYKDDLELSYRNSIILKNNYTVLEAVFELKDGIYEEIKSTVEDFQRRRREKQPLEYPSAGSTFKRPEGHYAGKLIQDAGMQGKAVGGAQVSNKHSGFIINKNNATADDILNLIELVQKNVLEMFQVKLKPEVRIMGQEKREKRKE</sequence>
<evidence type="ECO:0000256" key="4">
    <source>
        <dbReference type="ARBA" id="ARBA00004752"/>
    </source>
</evidence>
<feature type="active site" evidence="16">
    <location>
        <position position="297"/>
    </location>
</feature>
<gene>
    <name evidence="18" type="primary">murB_1</name>
    <name evidence="16" type="synonym">murB</name>
    <name evidence="18" type="ORF">CLORY_01160</name>
</gene>
<feature type="active site" description="Proton donor" evidence="16">
    <location>
        <position position="227"/>
    </location>
</feature>
<comment type="function">
    <text evidence="2 16">Cell wall formation.</text>
</comment>
<comment type="catalytic activity">
    <reaction evidence="15 16">
        <text>UDP-N-acetyl-alpha-D-muramate + NADP(+) = UDP-N-acetyl-3-O-(1-carboxyvinyl)-alpha-D-glucosamine + NADPH + H(+)</text>
        <dbReference type="Rhea" id="RHEA:12248"/>
        <dbReference type="ChEBI" id="CHEBI:15378"/>
        <dbReference type="ChEBI" id="CHEBI:57783"/>
        <dbReference type="ChEBI" id="CHEBI:58349"/>
        <dbReference type="ChEBI" id="CHEBI:68483"/>
        <dbReference type="ChEBI" id="CHEBI:70757"/>
        <dbReference type="EC" id="1.3.1.98"/>
    </reaction>
</comment>
<keyword evidence="13 16" id="KW-0131">Cell cycle</keyword>
<dbReference type="SUPFAM" id="SSF56176">
    <property type="entry name" value="FAD-binding/transporter-associated domain-like"/>
    <property type="match status" value="1"/>
</dbReference>
<evidence type="ECO:0000313" key="19">
    <source>
        <dbReference type="Proteomes" id="UP000190080"/>
    </source>
</evidence>
<dbReference type="PANTHER" id="PTHR21071">
    <property type="entry name" value="UDP-N-ACETYLENOLPYRUVOYLGLUCOSAMINE REDUCTASE"/>
    <property type="match status" value="1"/>
</dbReference>